<comment type="function">
    <text evidence="2">Catalyzes the phosphorylation of pyruvate to phosphoenolpyruvate.</text>
</comment>
<evidence type="ECO:0000313" key="15">
    <source>
        <dbReference type="EMBL" id="ARM75501.1"/>
    </source>
</evidence>
<dbReference type="UniPathway" id="UPA00138"/>
<dbReference type="AlphaFoldDB" id="A0A1W6JYV4"/>
<comment type="cofactor">
    <cofactor evidence="1">
        <name>Mg(2+)</name>
        <dbReference type="ChEBI" id="CHEBI:18420"/>
    </cofactor>
</comment>
<keyword evidence="6" id="KW-0808">Transferase</keyword>
<gene>
    <name evidence="15" type="ORF">B6F84_05275</name>
</gene>
<comment type="catalytic activity">
    <reaction evidence="13">
        <text>pyruvate + ATP + H2O = phosphoenolpyruvate + AMP + phosphate + 2 H(+)</text>
        <dbReference type="Rhea" id="RHEA:11364"/>
        <dbReference type="ChEBI" id="CHEBI:15361"/>
        <dbReference type="ChEBI" id="CHEBI:15377"/>
        <dbReference type="ChEBI" id="CHEBI:15378"/>
        <dbReference type="ChEBI" id="CHEBI:30616"/>
        <dbReference type="ChEBI" id="CHEBI:43474"/>
        <dbReference type="ChEBI" id="CHEBI:58702"/>
        <dbReference type="ChEBI" id="CHEBI:456215"/>
        <dbReference type="EC" id="2.7.9.2"/>
    </reaction>
</comment>
<dbReference type="GO" id="GO:0046872">
    <property type="term" value="F:metal ion binding"/>
    <property type="evidence" value="ECO:0007669"/>
    <property type="project" value="UniProtKB-KW"/>
</dbReference>
<comment type="similarity">
    <text evidence="4">Belongs to the PEP-utilizing enzyme family.</text>
</comment>
<dbReference type="Gene3D" id="3.30.470.20">
    <property type="entry name" value="ATP-grasp fold, B domain"/>
    <property type="match status" value="1"/>
</dbReference>
<keyword evidence="9 15" id="KW-0418">Kinase</keyword>
<evidence type="ECO:0000259" key="14">
    <source>
        <dbReference type="Pfam" id="PF01326"/>
    </source>
</evidence>
<evidence type="ECO:0000256" key="6">
    <source>
        <dbReference type="ARBA" id="ARBA00022679"/>
    </source>
</evidence>
<keyword evidence="8" id="KW-0547">Nucleotide-binding</keyword>
<dbReference type="STRING" id="282676.B6F84_05275"/>
<evidence type="ECO:0000256" key="8">
    <source>
        <dbReference type="ARBA" id="ARBA00022741"/>
    </source>
</evidence>
<dbReference type="GO" id="GO:0005524">
    <property type="term" value="F:ATP binding"/>
    <property type="evidence" value="ECO:0007669"/>
    <property type="project" value="UniProtKB-KW"/>
</dbReference>
<dbReference type="OrthoDB" id="23397at2157"/>
<dbReference type="RefSeq" id="WP_148691271.1">
    <property type="nucleotide sequence ID" value="NZ_CP020477.1"/>
</dbReference>
<reference evidence="15 16" key="1">
    <citation type="submission" date="2017-03" db="EMBL/GenBank/DDBJ databases">
        <title>Sulfur activation and transportation mechanism of thermophilic Archaea Acidianus manzaensis YN-25.</title>
        <authorList>
            <person name="Ma Y."/>
            <person name="Yang Y."/>
            <person name="Xia J."/>
        </authorList>
    </citation>
    <scope>NUCLEOTIDE SEQUENCE [LARGE SCALE GENOMIC DNA]</scope>
    <source>
        <strain evidence="15 16">YN-25</strain>
    </source>
</reference>
<evidence type="ECO:0000256" key="11">
    <source>
        <dbReference type="ARBA" id="ARBA00022842"/>
    </source>
</evidence>
<dbReference type="EMBL" id="CP020477">
    <property type="protein sequence ID" value="ARM75501.1"/>
    <property type="molecule type" value="Genomic_DNA"/>
</dbReference>
<name>A0A1W6JYV4_9CREN</name>
<organism evidence="15 16">
    <name type="scientific">Acidianus manzaensis</name>
    <dbReference type="NCBI Taxonomy" id="282676"/>
    <lineage>
        <taxon>Archaea</taxon>
        <taxon>Thermoproteota</taxon>
        <taxon>Thermoprotei</taxon>
        <taxon>Sulfolobales</taxon>
        <taxon>Sulfolobaceae</taxon>
        <taxon>Acidianus</taxon>
    </lineage>
</organism>
<evidence type="ECO:0000256" key="3">
    <source>
        <dbReference type="ARBA" id="ARBA00004742"/>
    </source>
</evidence>
<dbReference type="Pfam" id="PF01326">
    <property type="entry name" value="PPDK_N"/>
    <property type="match status" value="1"/>
</dbReference>
<keyword evidence="16" id="KW-1185">Reference proteome</keyword>
<evidence type="ECO:0000256" key="9">
    <source>
        <dbReference type="ARBA" id="ARBA00022777"/>
    </source>
</evidence>
<dbReference type="Gene3D" id="3.30.1490.20">
    <property type="entry name" value="ATP-grasp fold, A domain"/>
    <property type="match status" value="1"/>
</dbReference>
<evidence type="ECO:0000256" key="10">
    <source>
        <dbReference type="ARBA" id="ARBA00022840"/>
    </source>
</evidence>
<dbReference type="PANTHER" id="PTHR43030">
    <property type="entry name" value="PHOSPHOENOLPYRUVATE SYNTHASE"/>
    <property type="match status" value="1"/>
</dbReference>
<dbReference type="EC" id="2.7.9.2" evidence="5"/>
<evidence type="ECO:0000256" key="4">
    <source>
        <dbReference type="ARBA" id="ARBA00007837"/>
    </source>
</evidence>
<dbReference type="InterPro" id="IPR006319">
    <property type="entry name" value="PEP_synth"/>
</dbReference>
<feature type="domain" description="Pyruvate phosphate dikinase AMP/ATP-binding" evidence="14">
    <location>
        <begin position="15"/>
        <end position="305"/>
    </location>
</feature>
<dbReference type="InterPro" id="IPR013815">
    <property type="entry name" value="ATP_grasp_subdomain_1"/>
</dbReference>
<dbReference type="PANTHER" id="PTHR43030:SF1">
    <property type="entry name" value="PHOSPHOENOLPYRUVATE SYNTHASE"/>
    <property type="match status" value="1"/>
</dbReference>
<evidence type="ECO:0000256" key="13">
    <source>
        <dbReference type="ARBA" id="ARBA00047700"/>
    </source>
</evidence>
<proteinExistence type="inferred from homology"/>
<evidence type="ECO:0000256" key="12">
    <source>
        <dbReference type="ARBA" id="ARBA00033470"/>
    </source>
</evidence>
<evidence type="ECO:0000256" key="7">
    <source>
        <dbReference type="ARBA" id="ARBA00022723"/>
    </source>
</evidence>
<evidence type="ECO:0000256" key="2">
    <source>
        <dbReference type="ARBA" id="ARBA00002988"/>
    </source>
</evidence>
<protein>
    <recommendedName>
        <fullName evidence="5">pyruvate, water dikinase</fullName>
        <ecNumber evidence="5">2.7.9.2</ecNumber>
    </recommendedName>
    <alternativeName>
        <fullName evidence="12">Pyruvate, water dikinase</fullName>
    </alternativeName>
</protein>
<keyword evidence="7" id="KW-0479">Metal-binding</keyword>
<keyword evidence="15" id="KW-0670">Pyruvate</keyword>
<dbReference type="GeneID" id="41590308"/>
<evidence type="ECO:0000313" key="16">
    <source>
        <dbReference type="Proteomes" id="UP000193404"/>
    </source>
</evidence>
<accession>A0A1W6JYV4</accession>
<keyword evidence="11" id="KW-0460">Magnesium</keyword>
<dbReference type="SUPFAM" id="SSF56059">
    <property type="entry name" value="Glutathione synthetase ATP-binding domain-like"/>
    <property type="match status" value="1"/>
</dbReference>
<dbReference type="KEGG" id="aman:B6F84_05275"/>
<dbReference type="GO" id="GO:0008986">
    <property type="term" value="F:pyruvate, water dikinase activity"/>
    <property type="evidence" value="ECO:0007669"/>
    <property type="project" value="UniProtKB-EC"/>
</dbReference>
<evidence type="ECO:0000256" key="5">
    <source>
        <dbReference type="ARBA" id="ARBA00011996"/>
    </source>
</evidence>
<dbReference type="Proteomes" id="UP000193404">
    <property type="component" value="Chromosome"/>
</dbReference>
<evidence type="ECO:0000256" key="1">
    <source>
        <dbReference type="ARBA" id="ARBA00001946"/>
    </source>
</evidence>
<comment type="pathway">
    <text evidence="3">Carbohydrate biosynthesis; gluconeogenesis.</text>
</comment>
<keyword evidence="10" id="KW-0067">ATP-binding</keyword>
<dbReference type="GO" id="GO:0006094">
    <property type="term" value="P:gluconeogenesis"/>
    <property type="evidence" value="ECO:0007669"/>
    <property type="project" value="UniProtKB-UniPathway"/>
</dbReference>
<dbReference type="InterPro" id="IPR002192">
    <property type="entry name" value="PPDK_AMP/ATP-bd"/>
</dbReference>
<sequence length="311" mass="35285">MSIYKLNQVSLNMINEVGRKSAYLGEMMHSDIKVPDGIVVSQSVFRSYLEYVKPEIDRILSKSNLKDLESAKNSYEEIKDVFLSVPLDKEIQQEIDKNLSPLKSEYFAVRPTVTSSINGPSFAGELETYLFVPKSEISSYIRLAWASYFNPRSIAYRILYGENIPIAVLIQEMVNPLSAGTVFTLHPVEFDTQKVLIESSWGLGEAVTKGIVTPDEFILTKNERLVREKRISKKDVKLVYDFSSKKVREVELDDEEALKPSISDRDAIKIGNIALKIEDMLKKPVNIEWAISNGELYILEVRGIKASYEIS</sequence>